<keyword evidence="3" id="KW-1003">Cell membrane</keyword>
<protein>
    <submittedName>
        <fullName evidence="10">Lipoprotein releasing system transmembrane protein LolC/LolE</fullName>
    </submittedName>
</protein>
<evidence type="ECO:0000256" key="5">
    <source>
        <dbReference type="ARBA" id="ARBA00022989"/>
    </source>
</evidence>
<dbReference type="Pfam" id="PF12704">
    <property type="entry name" value="MacB_PCD"/>
    <property type="match status" value="1"/>
</dbReference>
<dbReference type="InterPro" id="IPR051447">
    <property type="entry name" value="Lipoprotein-release_system"/>
</dbReference>
<dbReference type="GO" id="GO:0044874">
    <property type="term" value="P:lipoprotein localization to outer membrane"/>
    <property type="evidence" value="ECO:0007669"/>
    <property type="project" value="TreeGrafter"/>
</dbReference>
<sequence>MSYEWFISLRYLKAKRKQAFISLITIISVFGVAIGVTALIVVLAVMTGAQDDIKEKIVGANSHILVTARSASLGKSDVTKVVETALSAKDVTSASAFIFNQVIATSAEKVAGVALRGIDVSSSGNTADIKKFMEEGELKFLQDRYIKNTIEPDDFGTKVEVKRAGIILGRELAFNLRVRVGDPVTIISAMGRMTPSGMVPISKEFYVAGLFHTGMYEYDSALALVSLDQAQSLFKMGDKVTGVEIRVKDIYTAPQIAASIRGKLGFEFKVRDWQQLNRNLFFALALEKTVIGLILVLIIFVAAFNIVSTLIMVVLEKSKDIAILKAMGASSRSVMKIFFLEGFSIGLLGIIIGDIGGVILCEILDRYHFIKLPSDVYNLDTLPVSMRVEDIALISAVALVITVMAALYPAWSASRIDPAESLRYG</sequence>
<keyword evidence="5 7" id="KW-1133">Transmembrane helix</keyword>
<feature type="domain" description="ABC3 transporter permease C-terminal" evidence="8">
    <location>
        <begin position="293"/>
        <end position="418"/>
    </location>
</feature>
<accession>A0A3B1C3K6</accession>
<evidence type="ECO:0000256" key="1">
    <source>
        <dbReference type="ARBA" id="ARBA00004651"/>
    </source>
</evidence>
<keyword evidence="4 7" id="KW-0812">Transmembrane</keyword>
<proteinExistence type="predicted"/>
<dbReference type="InterPro" id="IPR011925">
    <property type="entry name" value="LolCE_TM"/>
</dbReference>
<feature type="transmembrane region" description="Helical" evidence="7">
    <location>
        <begin position="391"/>
        <end position="411"/>
    </location>
</feature>
<evidence type="ECO:0000313" key="10">
    <source>
        <dbReference type="EMBL" id="VAX25076.1"/>
    </source>
</evidence>
<reference evidence="10" key="1">
    <citation type="submission" date="2018-06" db="EMBL/GenBank/DDBJ databases">
        <authorList>
            <person name="Zhirakovskaya E."/>
        </authorList>
    </citation>
    <scope>NUCLEOTIDE SEQUENCE</scope>
</reference>
<keyword evidence="6 7" id="KW-0472">Membrane</keyword>
<evidence type="ECO:0000256" key="7">
    <source>
        <dbReference type="SAM" id="Phobius"/>
    </source>
</evidence>
<dbReference type="Pfam" id="PF02687">
    <property type="entry name" value="FtsX"/>
    <property type="match status" value="1"/>
</dbReference>
<evidence type="ECO:0000259" key="9">
    <source>
        <dbReference type="Pfam" id="PF12704"/>
    </source>
</evidence>
<organism evidence="10">
    <name type="scientific">hydrothermal vent metagenome</name>
    <dbReference type="NCBI Taxonomy" id="652676"/>
    <lineage>
        <taxon>unclassified sequences</taxon>
        <taxon>metagenomes</taxon>
        <taxon>ecological metagenomes</taxon>
    </lineage>
</organism>
<feature type="domain" description="MacB-like periplasmic core" evidence="9">
    <location>
        <begin position="25"/>
        <end position="261"/>
    </location>
</feature>
<dbReference type="PANTHER" id="PTHR30489:SF0">
    <property type="entry name" value="LIPOPROTEIN-RELEASING SYSTEM TRANSMEMBRANE PROTEIN LOLE"/>
    <property type="match status" value="1"/>
</dbReference>
<feature type="transmembrane region" description="Helical" evidence="7">
    <location>
        <begin position="290"/>
        <end position="316"/>
    </location>
</feature>
<evidence type="ECO:0000259" key="8">
    <source>
        <dbReference type="Pfam" id="PF02687"/>
    </source>
</evidence>
<evidence type="ECO:0000256" key="4">
    <source>
        <dbReference type="ARBA" id="ARBA00022692"/>
    </source>
</evidence>
<feature type="transmembrane region" description="Helical" evidence="7">
    <location>
        <begin position="20"/>
        <end position="46"/>
    </location>
</feature>
<name>A0A3B1C3K6_9ZZZZ</name>
<evidence type="ECO:0000256" key="2">
    <source>
        <dbReference type="ARBA" id="ARBA00022448"/>
    </source>
</evidence>
<evidence type="ECO:0000256" key="6">
    <source>
        <dbReference type="ARBA" id="ARBA00023136"/>
    </source>
</evidence>
<dbReference type="AlphaFoldDB" id="A0A3B1C3K6"/>
<dbReference type="EMBL" id="UOGA01000290">
    <property type="protein sequence ID" value="VAX25076.1"/>
    <property type="molecule type" value="Genomic_DNA"/>
</dbReference>
<dbReference type="GO" id="GO:0042953">
    <property type="term" value="P:lipoprotein transport"/>
    <property type="evidence" value="ECO:0007669"/>
    <property type="project" value="InterPro"/>
</dbReference>
<dbReference type="PANTHER" id="PTHR30489">
    <property type="entry name" value="LIPOPROTEIN-RELEASING SYSTEM TRANSMEMBRANE PROTEIN LOLE"/>
    <property type="match status" value="1"/>
</dbReference>
<keyword evidence="10" id="KW-0449">Lipoprotein</keyword>
<comment type="subcellular location">
    <subcellularLocation>
        <location evidence="1">Cell membrane</location>
        <topology evidence="1">Multi-pass membrane protein</topology>
    </subcellularLocation>
</comment>
<keyword evidence="2" id="KW-0813">Transport</keyword>
<evidence type="ECO:0000256" key="3">
    <source>
        <dbReference type="ARBA" id="ARBA00022475"/>
    </source>
</evidence>
<gene>
    <name evidence="10" type="ORF">MNBD_NITROSPINAE04-2421</name>
</gene>
<dbReference type="InterPro" id="IPR003838">
    <property type="entry name" value="ABC3_permease_C"/>
</dbReference>
<feature type="transmembrane region" description="Helical" evidence="7">
    <location>
        <begin position="337"/>
        <end position="360"/>
    </location>
</feature>
<dbReference type="GO" id="GO:0098797">
    <property type="term" value="C:plasma membrane protein complex"/>
    <property type="evidence" value="ECO:0007669"/>
    <property type="project" value="TreeGrafter"/>
</dbReference>
<dbReference type="InterPro" id="IPR025857">
    <property type="entry name" value="MacB_PCD"/>
</dbReference>
<dbReference type="NCBIfam" id="TIGR02212">
    <property type="entry name" value="lolCE"/>
    <property type="match status" value="1"/>
</dbReference>